<dbReference type="GO" id="GO:0009011">
    <property type="term" value="F:alpha-1,4-glucan glucosyltransferase (ADP-glucose donor) activity"/>
    <property type="evidence" value="ECO:0007669"/>
    <property type="project" value="UniProtKB-UniRule"/>
</dbReference>
<comment type="similarity">
    <text evidence="4 8">Belongs to the glycosyltransferase 1 family. Bacterial/plant glycogen synthase subfamily.</text>
</comment>
<dbReference type="GO" id="GO:0005829">
    <property type="term" value="C:cytosol"/>
    <property type="evidence" value="ECO:0007669"/>
    <property type="project" value="TreeGrafter"/>
</dbReference>
<dbReference type="AlphaFoldDB" id="A0A327K7G6"/>
<gene>
    <name evidence="8 11" type="primary">glgA</name>
    <name evidence="11" type="ORF">GJ689_06285</name>
</gene>
<feature type="binding site" evidence="8">
    <location>
        <position position="21"/>
    </location>
    <ligand>
        <name>ADP-alpha-D-glucose</name>
        <dbReference type="ChEBI" id="CHEBI:57498"/>
    </ligand>
</feature>
<dbReference type="EC" id="2.4.1.21" evidence="8"/>
<accession>A0A327K7G6</accession>
<dbReference type="GO" id="GO:0005978">
    <property type="term" value="P:glycogen biosynthetic process"/>
    <property type="evidence" value="ECO:0007669"/>
    <property type="project" value="UniProtKB-UniRule"/>
</dbReference>
<comment type="function">
    <text evidence="2 8">Synthesizes alpha-1,4-glucan chains using ADP-glucose.</text>
</comment>
<keyword evidence="7 8" id="KW-0320">Glycogen biosynthesis</keyword>
<dbReference type="Gene3D" id="3.40.50.2000">
    <property type="entry name" value="Glycogen Phosphorylase B"/>
    <property type="match status" value="2"/>
</dbReference>
<evidence type="ECO:0000259" key="9">
    <source>
        <dbReference type="Pfam" id="PF00534"/>
    </source>
</evidence>
<dbReference type="CDD" id="cd03791">
    <property type="entry name" value="GT5_Glycogen_synthase_DULL1-like"/>
    <property type="match status" value="1"/>
</dbReference>
<dbReference type="SUPFAM" id="SSF53756">
    <property type="entry name" value="UDP-Glycosyltransferase/glycogen phosphorylase"/>
    <property type="match status" value="1"/>
</dbReference>
<keyword evidence="5 8" id="KW-0328">Glycosyltransferase</keyword>
<evidence type="ECO:0000259" key="10">
    <source>
        <dbReference type="Pfam" id="PF08323"/>
    </source>
</evidence>
<organism evidence="11 12">
    <name type="scientific">Rhodoplanes serenus</name>
    <dbReference type="NCBI Taxonomy" id="200615"/>
    <lineage>
        <taxon>Bacteria</taxon>
        <taxon>Pseudomonadati</taxon>
        <taxon>Pseudomonadota</taxon>
        <taxon>Alphaproteobacteria</taxon>
        <taxon>Hyphomicrobiales</taxon>
        <taxon>Nitrobacteraceae</taxon>
        <taxon>Rhodoplanes</taxon>
    </lineage>
</organism>
<sequence>MSGASPILVLSVVSEIFPFVKTGGLADVVGALPAALAPENVRTVTLIPGYPAVLAALHDVSTVLEVPDLFGSPAKLLHGRARNLELIAIAAPHLYDRPGNPYMAVDGRDWPDNAIRFGALGLMAARLAAGEVPALRPDVLHAHDWQGGLAAAYLRYRYERGPRTVQTVHNLAFQGLFPASLLPALALPPQAYSINGVEFHGEIGFLKAGLALADWITTVSPTYAAEIRTREYGMGLDGLLRSRTERLSGILNGIDDAVWNPSRDPLIAARFDARRIAPRIANKSVLKKRMNLAPDDALLFGVVSRLTWQKGLDMLVEVLPTLLATGSQLVVLGSGERNLQQAFLDAARIHPSRVACVIGYDEELAHLVQAGADALLMPSRYEPCGLSQMCALRYGTLPVVSHVGGLADTVIDCNDMAIAEGVGTGIVFTPTIGMLEAAVLRTTALWRNGRVWRRVQRNAMRADVSWRRSARRYAQLYRDLLAERRR</sequence>
<evidence type="ECO:0000313" key="11">
    <source>
        <dbReference type="EMBL" id="MTW15813.1"/>
    </source>
</evidence>
<dbReference type="EMBL" id="WNKV01000004">
    <property type="protein sequence ID" value="MTW15813.1"/>
    <property type="molecule type" value="Genomic_DNA"/>
</dbReference>
<dbReference type="PANTHER" id="PTHR45825">
    <property type="entry name" value="GRANULE-BOUND STARCH SYNTHASE 1, CHLOROPLASTIC/AMYLOPLASTIC"/>
    <property type="match status" value="1"/>
</dbReference>
<comment type="catalytic activity">
    <reaction evidence="1 8">
        <text>[(1-&gt;4)-alpha-D-glucosyl](n) + ADP-alpha-D-glucose = [(1-&gt;4)-alpha-D-glucosyl](n+1) + ADP + H(+)</text>
        <dbReference type="Rhea" id="RHEA:18189"/>
        <dbReference type="Rhea" id="RHEA-COMP:9584"/>
        <dbReference type="Rhea" id="RHEA-COMP:9587"/>
        <dbReference type="ChEBI" id="CHEBI:15378"/>
        <dbReference type="ChEBI" id="CHEBI:15444"/>
        <dbReference type="ChEBI" id="CHEBI:57498"/>
        <dbReference type="ChEBI" id="CHEBI:456216"/>
        <dbReference type="EC" id="2.4.1.21"/>
    </reaction>
</comment>
<dbReference type="Pfam" id="PF08323">
    <property type="entry name" value="Glyco_transf_5"/>
    <property type="match status" value="1"/>
</dbReference>
<evidence type="ECO:0000256" key="7">
    <source>
        <dbReference type="ARBA" id="ARBA00023056"/>
    </source>
</evidence>
<reference evidence="11 12" key="1">
    <citation type="submission" date="2019-11" db="EMBL/GenBank/DDBJ databases">
        <title>Whole-genome sequence of Rhodoplanes serenus DSM 18633, type strain.</title>
        <authorList>
            <person name="Kyndt J.A."/>
            <person name="Meyer T.E."/>
        </authorList>
    </citation>
    <scope>NUCLEOTIDE SEQUENCE [LARGE SCALE GENOMIC DNA]</scope>
    <source>
        <strain evidence="11 12">DSM 18633</strain>
    </source>
</reference>
<evidence type="ECO:0000256" key="8">
    <source>
        <dbReference type="HAMAP-Rule" id="MF_00484"/>
    </source>
</evidence>
<evidence type="ECO:0000256" key="1">
    <source>
        <dbReference type="ARBA" id="ARBA00001478"/>
    </source>
</evidence>
<dbReference type="Pfam" id="PF00534">
    <property type="entry name" value="Glycos_transf_1"/>
    <property type="match status" value="1"/>
</dbReference>
<dbReference type="RefSeq" id="WP_111384985.1">
    <property type="nucleotide sequence ID" value="NZ_NPEW01000068.1"/>
</dbReference>
<name>A0A327K7G6_9BRAD</name>
<evidence type="ECO:0000256" key="3">
    <source>
        <dbReference type="ARBA" id="ARBA00004964"/>
    </source>
</evidence>
<dbReference type="NCBIfam" id="NF001899">
    <property type="entry name" value="PRK00654.1-2"/>
    <property type="match status" value="1"/>
</dbReference>
<dbReference type="GO" id="GO:0004373">
    <property type="term" value="F:alpha-1,4-glucan glucosyltransferase (UDP-glucose donor) activity"/>
    <property type="evidence" value="ECO:0007669"/>
    <property type="project" value="InterPro"/>
</dbReference>
<evidence type="ECO:0000256" key="4">
    <source>
        <dbReference type="ARBA" id="ARBA00010281"/>
    </source>
</evidence>
<proteinExistence type="inferred from homology"/>
<evidence type="ECO:0000256" key="2">
    <source>
        <dbReference type="ARBA" id="ARBA00002764"/>
    </source>
</evidence>
<dbReference type="NCBIfam" id="TIGR02095">
    <property type="entry name" value="glgA"/>
    <property type="match status" value="1"/>
</dbReference>
<evidence type="ECO:0000313" key="12">
    <source>
        <dbReference type="Proteomes" id="UP000438991"/>
    </source>
</evidence>
<dbReference type="HAMAP" id="MF_00484">
    <property type="entry name" value="Glycogen_synth"/>
    <property type="match status" value="1"/>
</dbReference>
<feature type="domain" description="Starch synthase catalytic" evidence="10">
    <location>
        <begin position="9"/>
        <end position="241"/>
    </location>
</feature>
<evidence type="ECO:0000256" key="6">
    <source>
        <dbReference type="ARBA" id="ARBA00022679"/>
    </source>
</evidence>
<feature type="domain" description="Glycosyl transferase family 1" evidence="9">
    <location>
        <begin position="291"/>
        <end position="428"/>
    </location>
</feature>
<dbReference type="InterPro" id="IPR013534">
    <property type="entry name" value="Starch_synth_cat_dom"/>
</dbReference>
<comment type="pathway">
    <text evidence="3 8">Glycan biosynthesis; glycogen biosynthesis.</text>
</comment>
<keyword evidence="6 8" id="KW-0808">Transferase</keyword>
<dbReference type="PANTHER" id="PTHR45825:SF11">
    <property type="entry name" value="ALPHA AMYLASE DOMAIN-CONTAINING PROTEIN"/>
    <property type="match status" value="1"/>
</dbReference>
<dbReference type="Proteomes" id="UP000438991">
    <property type="component" value="Unassembled WGS sequence"/>
</dbReference>
<protein>
    <recommendedName>
        <fullName evidence="8">Glycogen synthase</fullName>
        <ecNumber evidence="8">2.4.1.21</ecNumber>
    </recommendedName>
    <alternativeName>
        <fullName evidence="8">Starch [bacterial glycogen] synthase</fullName>
    </alternativeName>
</protein>
<dbReference type="InterPro" id="IPR011835">
    <property type="entry name" value="GS/SS"/>
</dbReference>
<dbReference type="InterPro" id="IPR001296">
    <property type="entry name" value="Glyco_trans_1"/>
</dbReference>
<evidence type="ECO:0000256" key="5">
    <source>
        <dbReference type="ARBA" id="ARBA00022676"/>
    </source>
</evidence>
<comment type="caution">
    <text evidence="11">The sequence shown here is derived from an EMBL/GenBank/DDBJ whole genome shotgun (WGS) entry which is preliminary data.</text>
</comment>